<evidence type="ECO:0000313" key="2">
    <source>
        <dbReference type="EMBL" id="HAG3177569.1"/>
    </source>
</evidence>
<dbReference type="EMBL" id="DAAXYZ010000006">
    <property type="protein sequence ID" value="HAG3177569.1"/>
    <property type="molecule type" value="Genomic_DNA"/>
</dbReference>
<reference evidence="2" key="2">
    <citation type="submission" date="2020-02" db="EMBL/GenBank/DDBJ databases">
        <authorList>
            <consortium name="NCBI Pathogen Detection Project"/>
        </authorList>
    </citation>
    <scope>NUCLEOTIDE SEQUENCE</scope>
    <source>
        <strain evidence="2">MA.CK_07/00004777</strain>
        <strain evidence="1">MA.GW_S04877-08</strain>
    </source>
</reference>
<protein>
    <submittedName>
        <fullName evidence="2">Uncharacterized protein</fullName>
    </submittedName>
</protein>
<proteinExistence type="predicted"/>
<organism evidence="2">
    <name type="scientific">Salmonella enterica</name>
    <name type="common">Salmonella choleraesuis</name>
    <dbReference type="NCBI Taxonomy" id="28901"/>
    <lineage>
        <taxon>Bacteria</taxon>
        <taxon>Pseudomonadati</taxon>
        <taxon>Pseudomonadota</taxon>
        <taxon>Gammaproteobacteria</taxon>
        <taxon>Enterobacterales</taxon>
        <taxon>Enterobacteriaceae</taxon>
        <taxon>Salmonella</taxon>
    </lineage>
</organism>
<dbReference type="EMBL" id="DAAWNX010000004">
    <property type="protein sequence ID" value="HAF8673523.1"/>
    <property type="molecule type" value="Genomic_DNA"/>
</dbReference>
<name>A0A761LZ45_SALER</name>
<reference evidence="2" key="1">
    <citation type="journal article" date="2018" name="Genome Biol.">
        <title>SKESA: strategic k-mer extension for scrupulous assemblies.</title>
        <authorList>
            <person name="Souvorov A."/>
            <person name="Agarwala R."/>
            <person name="Lipman D.J."/>
        </authorList>
    </citation>
    <scope>NUCLEOTIDE SEQUENCE</scope>
    <source>
        <strain evidence="2">MA.CK_07/00004777</strain>
        <strain evidence="1">MA.GW_S04877-08</strain>
    </source>
</reference>
<accession>A0A761LZ45</accession>
<comment type="caution">
    <text evidence="2">The sequence shown here is derived from an EMBL/GenBank/DDBJ whole genome shotgun (WGS) entry which is preliminary data.</text>
</comment>
<gene>
    <name evidence="1" type="ORF">G5V20_002816</name>
    <name evidence="2" type="ORF">G8Z49_002978</name>
</gene>
<dbReference type="AlphaFoldDB" id="A0A761LZ45"/>
<sequence>MTTRKVILSNTPQQITNGNTTAVIQFNGSVALCDSTGKPDIQAPAIKFPDNYRYRVITITPPTVAWMWATDAGKNVELVIL</sequence>
<evidence type="ECO:0000313" key="1">
    <source>
        <dbReference type="EMBL" id="HAF8673523.1"/>
    </source>
</evidence>